<dbReference type="CDD" id="cd13965">
    <property type="entry name" value="PT_UbiA_3"/>
    <property type="match status" value="1"/>
</dbReference>
<keyword evidence="3 5" id="KW-1133">Transmembrane helix</keyword>
<protein>
    <submittedName>
        <fullName evidence="6">Uncharacterized protein</fullName>
    </submittedName>
</protein>
<evidence type="ECO:0000256" key="4">
    <source>
        <dbReference type="ARBA" id="ARBA00023136"/>
    </source>
</evidence>
<evidence type="ECO:0000256" key="5">
    <source>
        <dbReference type="SAM" id="Phobius"/>
    </source>
</evidence>
<evidence type="ECO:0000256" key="2">
    <source>
        <dbReference type="ARBA" id="ARBA00022692"/>
    </source>
</evidence>
<dbReference type="Proteomes" id="UP000724874">
    <property type="component" value="Unassembled WGS sequence"/>
</dbReference>
<keyword evidence="2 5" id="KW-0812">Transmembrane</keyword>
<reference evidence="6" key="1">
    <citation type="submission" date="2020-11" db="EMBL/GenBank/DDBJ databases">
        <authorList>
            <consortium name="DOE Joint Genome Institute"/>
            <person name="Ahrendt S."/>
            <person name="Riley R."/>
            <person name="Andreopoulos W."/>
            <person name="LaButti K."/>
            <person name="Pangilinan J."/>
            <person name="Ruiz-duenas F.J."/>
            <person name="Barrasa J.M."/>
            <person name="Sanchez-Garcia M."/>
            <person name="Camarero S."/>
            <person name="Miyauchi S."/>
            <person name="Serrano A."/>
            <person name="Linde D."/>
            <person name="Babiker R."/>
            <person name="Drula E."/>
            <person name="Ayuso-Fernandez I."/>
            <person name="Pacheco R."/>
            <person name="Padilla G."/>
            <person name="Ferreira P."/>
            <person name="Barriuso J."/>
            <person name="Kellner H."/>
            <person name="Castanera R."/>
            <person name="Alfaro M."/>
            <person name="Ramirez L."/>
            <person name="Pisabarro A.G."/>
            <person name="Kuo A."/>
            <person name="Tritt A."/>
            <person name="Lipzen A."/>
            <person name="He G."/>
            <person name="Yan M."/>
            <person name="Ng V."/>
            <person name="Cullen D."/>
            <person name="Martin F."/>
            <person name="Rosso M.-N."/>
            <person name="Henrissat B."/>
            <person name="Hibbett D."/>
            <person name="Martinez A.T."/>
            <person name="Grigoriev I.V."/>
        </authorList>
    </citation>
    <scope>NUCLEOTIDE SEQUENCE</scope>
    <source>
        <strain evidence="6">AH 44721</strain>
    </source>
</reference>
<feature type="transmembrane region" description="Helical" evidence="5">
    <location>
        <begin position="147"/>
        <end position="167"/>
    </location>
</feature>
<gene>
    <name evidence="6" type="ORF">CPB84DRAFT_1788479</name>
</gene>
<feature type="transmembrane region" description="Helical" evidence="5">
    <location>
        <begin position="102"/>
        <end position="126"/>
    </location>
</feature>
<evidence type="ECO:0000313" key="7">
    <source>
        <dbReference type="Proteomes" id="UP000724874"/>
    </source>
</evidence>
<accession>A0A9P5NHA8</accession>
<keyword evidence="4 5" id="KW-0472">Membrane</keyword>
<dbReference type="InterPro" id="IPR000537">
    <property type="entry name" value="UbiA_prenyltransferase"/>
</dbReference>
<proteinExistence type="predicted"/>
<dbReference type="PANTHER" id="PTHR42723:SF1">
    <property type="entry name" value="CHLOROPHYLL SYNTHASE, CHLOROPLASTIC"/>
    <property type="match status" value="1"/>
</dbReference>
<name>A0A9P5NHA8_GYMJU</name>
<dbReference type="GO" id="GO:0016765">
    <property type="term" value="F:transferase activity, transferring alkyl or aryl (other than methyl) groups"/>
    <property type="evidence" value="ECO:0007669"/>
    <property type="project" value="InterPro"/>
</dbReference>
<dbReference type="AlphaFoldDB" id="A0A9P5NHA8"/>
<evidence type="ECO:0000256" key="3">
    <source>
        <dbReference type="ARBA" id="ARBA00022989"/>
    </source>
</evidence>
<dbReference type="GO" id="GO:0016020">
    <property type="term" value="C:membrane"/>
    <property type="evidence" value="ECO:0007669"/>
    <property type="project" value="UniProtKB-SubCell"/>
</dbReference>
<feature type="transmembrane region" description="Helical" evidence="5">
    <location>
        <begin position="261"/>
        <end position="279"/>
    </location>
</feature>
<dbReference type="InterPro" id="IPR044878">
    <property type="entry name" value="UbiA_sf"/>
</dbReference>
<comment type="subcellular location">
    <subcellularLocation>
        <location evidence="1">Membrane</location>
        <topology evidence="1">Multi-pass membrane protein</topology>
    </subcellularLocation>
</comment>
<dbReference type="Pfam" id="PF01040">
    <property type="entry name" value="UbiA"/>
    <property type="match status" value="1"/>
</dbReference>
<feature type="transmembrane region" description="Helical" evidence="5">
    <location>
        <begin position="21"/>
        <end position="42"/>
    </location>
</feature>
<feature type="transmembrane region" description="Helical" evidence="5">
    <location>
        <begin position="230"/>
        <end position="249"/>
    </location>
</feature>
<keyword evidence="7" id="KW-1185">Reference proteome</keyword>
<comment type="caution">
    <text evidence="6">The sequence shown here is derived from an EMBL/GenBank/DDBJ whole genome shotgun (WGS) entry which is preliminary data.</text>
</comment>
<organism evidence="6 7">
    <name type="scientific">Gymnopilus junonius</name>
    <name type="common">Spectacular rustgill mushroom</name>
    <name type="synonym">Gymnopilus spectabilis subsp. junonius</name>
    <dbReference type="NCBI Taxonomy" id="109634"/>
    <lineage>
        <taxon>Eukaryota</taxon>
        <taxon>Fungi</taxon>
        <taxon>Dikarya</taxon>
        <taxon>Basidiomycota</taxon>
        <taxon>Agaricomycotina</taxon>
        <taxon>Agaricomycetes</taxon>
        <taxon>Agaricomycetidae</taxon>
        <taxon>Agaricales</taxon>
        <taxon>Agaricineae</taxon>
        <taxon>Hymenogastraceae</taxon>
        <taxon>Gymnopilus</taxon>
    </lineage>
</organism>
<evidence type="ECO:0000256" key="1">
    <source>
        <dbReference type="ARBA" id="ARBA00004141"/>
    </source>
</evidence>
<dbReference type="EMBL" id="JADNYJ010000103">
    <property type="protein sequence ID" value="KAF8885231.1"/>
    <property type="molecule type" value="Genomic_DNA"/>
</dbReference>
<evidence type="ECO:0000313" key="6">
    <source>
        <dbReference type="EMBL" id="KAF8885231.1"/>
    </source>
</evidence>
<dbReference type="OrthoDB" id="434972at2759"/>
<dbReference type="InterPro" id="IPR050475">
    <property type="entry name" value="Prenyltransferase_related"/>
</dbReference>
<sequence length="284" mass="32161">MIRMARSSSPIATLARLRRTLILFTYTDFKTILLPVFTFASITAPVSSTRNGIIAGIWIWVHLLQCNVSNQCNSAVEDRINHPWRPIPAGLISESNAHILRWALAILCPCFSSIFGFPTVLSSMLMTTTMILYDNFNFAGHWASKNLCSFFAYLCFEVGAVMIMGNVRHLDAVALRALVSSGLVILSTIHIQDFADGNISYCRPTASRILTCVLIPFWSIYNASAWGIGIWSSFIFYCVGFVVAWRIYFFRTMHEDRNSYVAYNVWLMILHLLPANARWRVFSS</sequence>
<dbReference type="PANTHER" id="PTHR42723">
    <property type="entry name" value="CHLOROPHYLL SYNTHASE"/>
    <property type="match status" value="1"/>
</dbReference>
<dbReference type="Gene3D" id="1.10.357.140">
    <property type="entry name" value="UbiA prenyltransferase"/>
    <property type="match status" value="1"/>
</dbReference>